<keyword evidence="2 6" id="KW-0808">Transferase</keyword>
<accession>A0ABW2Y346</accession>
<dbReference type="Gene3D" id="3.40.50.150">
    <property type="entry name" value="Vaccinia Virus protein VP39"/>
    <property type="match status" value="1"/>
</dbReference>
<keyword evidence="1 6" id="KW-0489">Methyltransferase</keyword>
<keyword evidence="3" id="KW-0949">S-adenosyl-L-methionine</keyword>
<dbReference type="CDD" id="cd02440">
    <property type="entry name" value="AdoMet_MTases"/>
    <property type="match status" value="1"/>
</dbReference>
<evidence type="ECO:0000259" key="4">
    <source>
        <dbReference type="Pfam" id="PF13847"/>
    </source>
</evidence>
<organism evidence="6 7">
    <name type="scientific">Alloscardovia venturai</name>
    <dbReference type="NCBI Taxonomy" id="1769421"/>
    <lineage>
        <taxon>Bacteria</taxon>
        <taxon>Bacillati</taxon>
        <taxon>Actinomycetota</taxon>
        <taxon>Actinomycetes</taxon>
        <taxon>Bifidobacteriales</taxon>
        <taxon>Bifidobacteriaceae</taxon>
        <taxon>Alloscardovia</taxon>
    </lineage>
</organism>
<dbReference type="PROSITE" id="PS00092">
    <property type="entry name" value="N6_MTASE"/>
    <property type="match status" value="1"/>
</dbReference>
<dbReference type="NCBIfam" id="TIGR00536">
    <property type="entry name" value="hemK_fam"/>
    <property type="match status" value="1"/>
</dbReference>
<proteinExistence type="predicted"/>
<evidence type="ECO:0000313" key="7">
    <source>
        <dbReference type="Proteomes" id="UP001597036"/>
    </source>
</evidence>
<name>A0ABW2Y346_9BIFI</name>
<dbReference type="InterPro" id="IPR004556">
    <property type="entry name" value="HemK-like"/>
</dbReference>
<dbReference type="Pfam" id="PF17827">
    <property type="entry name" value="PrmC_N"/>
    <property type="match status" value="1"/>
</dbReference>
<sequence length="310" mass="34013">MNFSLDAEVRTVIVQCTSLLVDAGIARDAGITDAFQARAVCEHEVKLLLTEACGIGMNKLDTSILMRDRVGTITDEESLVRFGLWLERRLAREPLQHITGHAPFRYLDLEVGPGVFVPRPETEILIDEVISYIQHRCLQRPLIVDLCAGSGALGLAAATEINSSTVKAVEISEEAIAYTRRNAERVSAKNYEVILGDAADAQTYVGLNGSVDVVISNPPYVPERDIPTQVETRDFDPEIALYGGSSDGMHIPRLIIQRANTLLKPGGLLVMEHDWQQGQQTCEAASVTGFSVTMTKKDLAGKDRYLYAIK</sequence>
<evidence type="ECO:0000256" key="1">
    <source>
        <dbReference type="ARBA" id="ARBA00022603"/>
    </source>
</evidence>
<evidence type="ECO:0000256" key="2">
    <source>
        <dbReference type="ARBA" id="ARBA00022679"/>
    </source>
</evidence>
<dbReference type="EC" id="2.1.1.297" evidence="6"/>
<dbReference type="RefSeq" id="WP_377937442.1">
    <property type="nucleotide sequence ID" value="NZ_JBHTHQ010000001.1"/>
</dbReference>
<dbReference type="GO" id="GO:0032259">
    <property type="term" value="P:methylation"/>
    <property type="evidence" value="ECO:0007669"/>
    <property type="project" value="UniProtKB-KW"/>
</dbReference>
<evidence type="ECO:0000256" key="3">
    <source>
        <dbReference type="ARBA" id="ARBA00022691"/>
    </source>
</evidence>
<evidence type="ECO:0000313" key="6">
    <source>
        <dbReference type="EMBL" id="MFD0704161.1"/>
    </source>
</evidence>
<dbReference type="InterPro" id="IPR002052">
    <property type="entry name" value="DNA_methylase_N6_adenine_CS"/>
</dbReference>
<dbReference type="EMBL" id="JBHTHQ010000001">
    <property type="protein sequence ID" value="MFD0704161.1"/>
    <property type="molecule type" value="Genomic_DNA"/>
</dbReference>
<protein>
    <submittedName>
        <fullName evidence="6">Peptide chain release factor N(5)-glutamine methyltransferase</fullName>
        <ecNumber evidence="6">2.1.1.297</ecNumber>
    </submittedName>
</protein>
<reference evidence="7" key="1">
    <citation type="journal article" date="2019" name="Int. J. Syst. Evol. Microbiol.">
        <title>The Global Catalogue of Microorganisms (GCM) 10K type strain sequencing project: providing services to taxonomists for standard genome sequencing and annotation.</title>
        <authorList>
            <consortium name="The Broad Institute Genomics Platform"/>
            <consortium name="The Broad Institute Genome Sequencing Center for Infectious Disease"/>
            <person name="Wu L."/>
            <person name="Ma J."/>
        </authorList>
    </citation>
    <scope>NUCLEOTIDE SEQUENCE [LARGE SCALE GENOMIC DNA]</scope>
    <source>
        <strain evidence="7">CCM 8604</strain>
    </source>
</reference>
<feature type="domain" description="Methyltransferase" evidence="4">
    <location>
        <begin position="143"/>
        <end position="283"/>
    </location>
</feature>
<dbReference type="SUPFAM" id="SSF53335">
    <property type="entry name" value="S-adenosyl-L-methionine-dependent methyltransferases"/>
    <property type="match status" value="1"/>
</dbReference>
<dbReference type="Pfam" id="PF13847">
    <property type="entry name" value="Methyltransf_31"/>
    <property type="match status" value="1"/>
</dbReference>
<keyword evidence="7" id="KW-1185">Reference proteome</keyword>
<gene>
    <name evidence="6" type="primary">prmC</name>
    <name evidence="6" type="ORF">ACFQY8_00105</name>
</gene>
<dbReference type="InterPro" id="IPR040758">
    <property type="entry name" value="PrmC_N"/>
</dbReference>
<dbReference type="GO" id="GO:0102559">
    <property type="term" value="F:peptide chain release factor N(5)-glutamine methyltransferase activity"/>
    <property type="evidence" value="ECO:0007669"/>
    <property type="project" value="UniProtKB-EC"/>
</dbReference>
<dbReference type="InterPro" id="IPR050320">
    <property type="entry name" value="N5-glutamine_MTase"/>
</dbReference>
<dbReference type="InterPro" id="IPR025714">
    <property type="entry name" value="Methyltranfer_dom"/>
</dbReference>
<dbReference type="PANTHER" id="PTHR18895:SF74">
    <property type="entry name" value="MTRF1L RELEASE FACTOR GLUTAMINE METHYLTRANSFERASE"/>
    <property type="match status" value="1"/>
</dbReference>
<dbReference type="NCBIfam" id="TIGR03534">
    <property type="entry name" value="RF_mod_PrmC"/>
    <property type="match status" value="1"/>
</dbReference>
<dbReference type="Gene3D" id="1.10.8.10">
    <property type="entry name" value="DNA helicase RuvA subunit, C-terminal domain"/>
    <property type="match status" value="1"/>
</dbReference>
<dbReference type="PANTHER" id="PTHR18895">
    <property type="entry name" value="HEMK METHYLTRANSFERASE"/>
    <property type="match status" value="1"/>
</dbReference>
<feature type="domain" description="Release factor glutamine methyltransferase N-terminal" evidence="5">
    <location>
        <begin position="43"/>
        <end position="100"/>
    </location>
</feature>
<comment type="caution">
    <text evidence="6">The sequence shown here is derived from an EMBL/GenBank/DDBJ whole genome shotgun (WGS) entry which is preliminary data.</text>
</comment>
<evidence type="ECO:0000259" key="5">
    <source>
        <dbReference type="Pfam" id="PF17827"/>
    </source>
</evidence>
<dbReference type="Proteomes" id="UP001597036">
    <property type="component" value="Unassembled WGS sequence"/>
</dbReference>
<dbReference type="InterPro" id="IPR029063">
    <property type="entry name" value="SAM-dependent_MTases_sf"/>
</dbReference>
<dbReference type="InterPro" id="IPR019874">
    <property type="entry name" value="RF_methyltr_PrmC"/>
</dbReference>